<dbReference type="InterPro" id="IPR032466">
    <property type="entry name" value="Metal_Hydrolase"/>
</dbReference>
<keyword evidence="6 7" id="KW-0413">Isomerase</keyword>
<dbReference type="NCBIfam" id="NF002794">
    <property type="entry name" value="PRK02925.1"/>
    <property type="match status" value="1"/>
</dbReference>
<evidence type="ECO:0000256" key="5">
    <source>
        <dbReference type="ARBA" id="ARBA00020555"/>
    </source>
</evidence>
<dbReference type="GO" id="GO:0008880">
    <property type="term" value="F:glucuronate isomerase activity"/>
    <property type="evidence" value="ECO:0007669"/>
    <property type="project" value="UniProtKB-EC"/>
</dbReference>
<dbReference type="PANTHER" id="PTHR30068:SF4">
    <property type="entry name" value="URONATE ISOMERASE"/>
    <property type="match status" value="1"/>
</dbReference>
<organism evidence="7 8">
    <name type="scientific">Paractinoplanes lichenicola</name>
    <dbReference type="NCBI Taxonomy" id="2802976"/>
    <lineage>
        <taxon>Bacteria</taxon>
        <taxon>Bacillati</taxon>
        <taxon>Actinomycetota</taxon>
        <taxon>Actinomycetes</taxon>
        <taxon>Micromonosporales</taxon>
        <taxon>Micromonosporaceae</taxon>
        <taxon>Paractinoplanes</taxon>
    </lineage>
</organism>
<comment type="catalytic activity">
    <reaction evidence="1">
        <text>D-glucuronate = D-fructuronate</text>
        <dbReference type="Rhea" id="RHEA:13049"/>
        <dbReference type="ChEBI" id="CHEBI:58720"/>
        <dbReference type="ChEBI" id="CHEBI:59863"/>
        <dbReference type="EC" id="5.3.1.12"/>
    </reaction>
</comment>
<dbReference type="Gene3D" id="1.10.2020.10">
    <property type="entry name" value="uronate isomerase, domain 2, chain A"/>
    <property type="match status" value="1"/>
</dbReference>
<name>A0ABS1VUS2_9ACTN</name>
<accession>A0ABS1VUS2</accession>
<dbReference type="Pfam" id="PF02614">
    <property type="entry name" value="UxaC"/>
    <property type="match status" value="1"/>
</dbReference>
<gene>
    <name evidence="7" type="primary">uxaC</name>
    <name evidence="7" type="ORF">JKJ07_28360</name>
</gene>
<dbReference type="PANTHER" id="PTHR30068">
    <property type="entry name" value="URONATE ISOMERASE"/>
    <property type="match status" value="1"/>
</dbReference>
<reference evidence="7 8" key="1">
    <citation type="submission" date="2021-01" db="EMBL/GenBank/DDBJ databases">
        <title>Actinoplanes sp. nov. LDG1-01 isolated from lichen.</title>
        <authorList>
            <person name="Saeng-In P."/>
            <person name="Phongsopitanun W."/>
            <person name="Kanchanasin P."/>
            <person name="Yuki M."/>
            <person name="Kudo T."/>
            <person name="Ohkuma M."/>
            <person name="Tanasupawat S."/>
        </authorList>
    </citation>
    <scope>NUCLEOTIDE SEQUENCE [LARGE SCALE GENOMIC DNA]</scope>
    <source>
        <strain evidence="7 8">LDG1-01</strain>
    </source>
</reference>
<evidence type="ECO:0000256" key="1">
    <source>
        <dbReference type="ARBA" id="ARBA00001165"/>
    </source>
</evidence>
<dbReference type="Gene3D" id="3.20.20.140">
    <property type="entry name" value="Metal-dependent hydrolases"/>
    <property type="match status" value="1"/>
</dbReference>
<dbReference type="InterPro" id="IPR003766">
    <property type="entry name" value="Uronate_isomerase"/>
</dbReference>
<dbReference type="EMBL" id="JAENHO010000008">
    <property type="protein sequence ID" value="MBL7258227.1"/>
    <property type="molecule type" value="Genomic_DNA"/>
</dbReference>
<protein>
    <recommendedName>
        <fullName evidence="5">Uronate isomerase</fullName>
        <ecNumber evidence="4">5.3.1.12</ecNumber>
    </recommendedName>
</protein>
<dbReference type="EC" id="5.3.1.12" evidence="4"/>
<keyword evidence="8" id="KW-1185">Reference proteome</keyword>
<evidence type="ECO:0000256" key="4">
    <source>
        <dbReference type="ARBA" id="ARBA00012546"/>
    </source>
</evidence>
<dbReference type="Proteomes" id="UP000598996">
    <property type="component" value="Unassembled WGS sequence"/>
</dbReference>
<evidence type="ECO:0000313" key="7">
    <source>
        <dbReference type="EMBL" id="MBL7258227.1"/>
    </source>
</evidence>
<evidence type="ECO:0000313" key="8">
    <source>
        <dbReference type="Proteomes" id="UP000598996"/>
    </source>
</evidence>
<dbReference type="RefSeq" id="WP_202995144.1">
    <property type="nucleotide sequence ID" value="NZ_JAENHO010000008.1"/>
</dbReference>
<evidence type="ECO:0000256" key="3">
    <source>
        <dbReference type="ARBA" id="ARBA00008397"/>
    </source>
</evidence>
<comment type="similarity">
    <text evidence="3">Belongs to the metallo-dependent hydrolases superfamily. Uronate isomerase family.</text>
</comment>
<proteinExistence type="inferred from homology"/>
<comment type="pathway">
    <text evidence="2">Carbohydrate metabolism; pentose and glucuronate interconversion.</text>
</comment>
<evidence type="ECO:0000256" key="6">
    <source>
        <dbReference type="ARBA" id="ARBA00023235"/>
    </source>
</evidence>
<dbReference type="SUPFAM" id="SSF51556">
    <property type="entry name" value="Metallo-dependent hydrolases"/>
    <property type="match status" value="1"/>
</dbReference>
<evidence type="ECO:0000256" key="2">
    <source>
        <dbReference type="ARBA" id="ARBA00004892"/>
    </source>
</evidence>
<sequence>MPVPDPIFVTDPRHAGLARDLYAVARDLPLISPHGHVDPALLADDEPFGDPARLLIVPDHYVTRMLLSQGIPPDRLGVPRRDGGPVETDPRAIWRLLAANWHLFRGTPSRLWLEQTFRTVFQVDIPLTKDTADDLYDAIAARLAEPEFRPRALFERFGIEVLATTESPTDDLSRHAKLAADGWGGPGGRVISTFRPDDVVDLERDGWAGNVARMGELAGEDTTTYAGYLAALQRRREAFIEAGTTSSDHGHPTARTIKLSPADAAKLYERGLRGDVSAADAETFRAHMILEFARMSIDDGLVMQLHPGASRDHNRALFAAHGRDVGGDIPQATDYVRSLRPLLDAYGMDSRLRIVLYTLDETAFSRELAPLAGGYPALFLGAPWWFLDTPDAMRRFRESVTDSAGFYNTAGFVDDTRAFCSIPVRHDVARRVDAAYLASLVVQDRLPFPEAAETMADLAYHLPKRIFKLEKA</sequence>
<comment type="caution">
    <text evidence="7">The sequence shown here is derived from an EMBL/GenBank/DDBJ whole genome shotgun (WGS) entry which is preliminary data.</text>
</comment>